<organism evidence="3 6">
    <name type="scientific">Ogataea haglerorum</name>
    <dbReference type="NCBI Taxonomy" id="1937702"/>
    <lineage>
        <taxon>Eukaryota</taxon>
        <taxon>Fungi</taxon>
        <taxon>Dikarya</taxon>
        <taxon>Ascomycota</taxon>
        <taxon>Saccharomycotina</taxon>
        <taxon>Pichiomycetes</taxon>
        <taxon>Pichiales</taxon>
        <taxon>Pichiaceae</taxon>
        <taxon>Ogataea</taxon>
    </lineage>
</organism>
<keyword evidence="5" id="KW-1185">Reference proteome</keyword>
<feature type="signal peptide" evidence="2">
    <location>
        <begin position="1"/>
        <end position="19"/>
    </location>
</feature>
<evidence type="ECO:0000256" key="1">
    <source>
        <dbReference type="SAM" id="MobiDB-lite"/>
    </source>
</evidence>
<dbReference type="EMBL" id="JAHLUH010000012">
    <property type="protein sequence ID" value="KAG7725606.1"/>
    <property type="molecule type" value="Genomic_DNA"/>
</dbReference>
<accession>A0AAN6D2Y0</accession>
<sequence>MLLLMLFVHNVQLTDKADAYEGDIASESESEENVTAEVRDEKEAPQKPAKLTLRQDIRQSLSNWRKKSVKQQVLDAIGI</sequence>
<dbReference type="Proteomes" id="UP000697297">
    <property type="component" value="Unassembled WGS sequence"/>
</dbReference>
<feature type="compositionally biased region" description="Acidic residues" evidence="1">
    <location>
        <begin position="22"/>
        <end position="34"/>
    </location>
</feature>
<evidence type="ECO:0000313" key="3">
    <source>
        <dbReference type="EMBL" id="KAG7725606.1"/>
    </source>
</evidence>
<evidence type="ECO:0000313" key="6">
    <source>
        <dbReference type="Proteomes" id="UP000738402"/>
    </source>
</evidence>
<reference evidence="3 5" key="1">
    <citation type="journal article" date="2021" name="G3 (Bethesda)">
        <title>Genomic diversity, chromosomal rearrangements, and interspecies hybridization in the ogataea polymorpha species complex.</title>
        <authorList>
            <person name="Hanson S.J."/>
            <person name="Cinneide E.O."/>
            <person name="Salzberg L.I."/>
            <person name="Wolfe K.H."/>
            <person name="McGowan J."/>
            <person name="Fitzpatrick D.A."/>
            <person name="Matlin K."/>
        </authorList>
    </citation>
    <scope>NUCLEOTIDE SEQUENCE</scope>
    <source>
        <strain evidence="4">81-436-3</strain>
        <strain evidence="3">83-405-1</strain>
    </source>
</reference>
<gene>
    <name evidence="3" type="ORF">KL933_004172</name>
    <name evidence="4" type="ORF">KL946_004334</name>
</gene>
<feature type="chain" id="PRO_5043012044" evidence="2">
    <location>
        <begin position="20"/>
        <end position="79"/>
    </location>
</feature>
<evidence type="ECO:0000313" key="4">
    <source>
        <dbReference type="EMBL" id="KAG7762982.1"/>
    </source>
</evidence>
<proteinExistence type="predicted"/>
<dbReference type="Proteomes" id="UP000738402">
    <property type="component" value="Unassembled WGS sequence"/>
</dbReference>
<evidence type="ECO:0000313" key="5">
    <source>
        <dbReference type="Proteomes" id="UP000697297"/>
    </source>
</evidence>
<protein>
    <submittedName>
        <fullName evidence="3">Uncharacterized protein</fullName>
    </submittedName>
</protein>
<feature type="region of interest" description="Disordered" evidence="1">
    <location>
        <begin position="22"/>
        <end position="47"/>
    </location>
</feature>
<dbReference type="EMBL" id="JAHLUN010000012">
    <property type="protein sequence ID" value="KAG7762982.1"/>
    <property type="molecule type" value="Genomic_DNA"/>
</dbReference>
<evidence type="ECO:0000256" key="2">
    <source>
        <dbReference type="SAM" id="SignalP"/>
    </source>
</evidence>
<dbReference type="AlphaFoldDB" id="A0AAN6D2Y0"/>
<comment type="caution">
    <text evidence="3">The sequence shown here is derived from an EMBL/GenBank/DDBJ whole genome shotgun (WGS) entry which is preliminary data.</text>
</comment>
<keyword evidence="2" id="KW-0732">Signal</keyword>
<name>A0AAN6D2Y0_9ASCO</name>